<organism evidence="6">
    <name type="scientific">Salpingoeca rosetta (strain ATCC 50818 / BSB-021)</name>
    <dbReference type="NCBI Taxonomy" id="946362"/>
    <lineage>
        <taxon>Eukaryota</taxon>
        <taxon>Choanoflagellata</taxon>
        <taxon>Craspedida</taxon>
        <taxon>Salpingoecidae</taxon>
        <taxon>Salpingoeca</taxon>
    </lineage>
</organism>
<evidence type="ECO:0000313" key="5">
    <source>
        <dbReference type="EMBL" id="EGD76372.1"/>
    </source>
</evidence>
<dbReference type="eggNOG" id="KOG2485">
    <property type="taxonomic scope" value="Eukaryota"/>
</dbReference>
<feature type="domain" description="CP-type G" evidence="4">
    <location>
        <begin position="27"/>
        <end position="204"/>
    </location>
</feature>
<dbReference type="SUPFAM" id="SSF52540">
    <property type="entry name" value="P-loop containing nucleoside triphosphate hydrolases"/>
    <property type="match status" value="1"/>
</dbReference>
<accession>F2TYB3</accession>
<feature type="compositionally biased region" description="Basic residues" evidence="3">
    <location>
        <begin position="378"/>
        <end position="388"/>
    </location>
</feature>
<dbReference type="OrthoDB" id="269151at2759"/>
<proteinExistence type="predicted"/>
<dbReference type="OMA" id="GVLWPKF"/>
<keyword evidence="6" id="KW-1185">Reference proteome</keyword>
<dbReference type="RefSeq" id="XP_004998547.1">
    <property type="nucleotide sequence ID" value="XM_004998490.1"/>
</dbReference>
<feature type="compositionally biased region" description="Low complexity" evidence="3">
    <location>
        <begin position="330"/>
        <end position="341"/>
    </location>
</feature>
<dbReference type="GO" id="GO:0003924">
    <property type="term" value="F:GTPase activity"/>
    <property type="evidence" value="ECO:0007669"/>
    <property type="project" value="TreeGrafter"/>
</dbReference>
<dbReference type="InParanoid" id="F2TYB3"/>
<evidence type="ECO:0000259" key="4">
    <source>
        <dbReference type="PROSITE" id="PS51721"/>
    </source>
</evidence>
<dbReference type="STRING" id="946362.F2TYB3"/>
<dbReference type="InterPro" id="IPR027417">
    <property type="entry name" value="P-loop_NTPase"/>
</dbReference>
<dbReference type="FunCoup" id="F2TYB3">
    <property type="interactions" value="1190"/>
</dbReference>
<dbReference type="AlphaFoldDB" id="F2TYB3"/>
<dbReference type="PANTHER" id="PTHR45782">
    <property type="entry name" value="MITOCHONDRIAL RIBOSOME-ASSOCIATED GTPASE 1"/>
    <property type="match status" value="1"/>
</dbReference>
<dbReference type="EMBL" id="GL832956">
    <property type="protein sequence ID" value="EGD76372.1"/>
    <property type="molecule type" value="Genomic_DNA"/>
</dbReference>
<dbReference type="GO" id="GO:0032543">
    <property type="term" value="P:mitochondrial translation"/>
    <property type="evidence" value="ECO:0007669"/>
    <property type="project" value="TreeGrafter"/>
</dbReference>
<dbReference type="InterPro" id="IPR023179">
    <property type="entry name" value="GTP-bd_ortho_bundle_sf"/>
</dbReference>
<keyword evidence="2" id="KW-0342">GTP-binding</keyword>
<sequence length="388" mass="43094">MTMCAAWMRHSFQHVGKTATHWFPGHMAAGLRAMQKNLRRCDCVLEVHDARVPFIGRNPQFKYLAGTPRILLLNKADLAPTPQPEEKEAIMHECLPNGELVYSDVLYISCGKKQADVRQVMPAVLKSIGKDVLDSRQHLRLLIAGMPNVGKSSLVNTLRSVLANKRKCARTGDRPGVTRTVQQDVKIHDDPPVYILDTPGVMIPDLDNQDHAMTLAMLGTLRDELVGEEHVADYLLFSLNQLGIFSYVDRYRLDGPSDNIDVVLAAVAKRIGALLKGGEHDTLRAACAFLDDFRRGRLGPFHLGFNPPHMTHAETFTCASTSVAAASKSHQQQQHQQQQQQLDAGDDGMAAFEAALHTTATSSKPTKKRLQREAIKRHDARRRSRGHA</sequence>
<dbReference type="PANTHER" id="PTHR45782:SF4">
    <property type="entry name" value="MITOCHONDRIAL RIBOSOME-ASSOCIATED GTPASE 1"/>
    <property type="match status" value="1"/>
</dbReference>
<keyword evidence="1" id="KW-0547">Nucleotide-binding</keyword>
<dbReference type="Proteomes" id="UP000007799">
    <property type="component" value="Unassembled WGS sequence"/>
</dbReference>
<protein>
    <recommendedName>
        <fullName evidence="4">CP-type G domain-containing protein</fullName>
    </recommendedName>
</protein>
<dbReference type="KEGG" id="sre:PTSG_01072"/>
<feature type="region of interest" description="Disordered" evidence="3">
    <location>
        <begin position="326"/>
        <end position="388"/>
    </location>
</feature>
<reference evidence="5" key="1">
    <citation type="submission" date="2009-08" db="EMBL/GenBank/DDBJ databases">
        <title>Annotation of Salpingoeca rosetta.</title>
        <authorList>
            <consortium name="The Broad Institute Genome Sequencing Platform"/>
            <person name="Russ C."/>
            <person name="Cuomo C."/>
            <person name="Burger G."/>
            <person name="Gray M.W."/>
            <person name="Holland P.W.H."/>
            <person name="King N."/>
            <person name="Lang F.B.F."/>
            <person name="Roger A.J."/>
            <person name="Ruiz-Trillo I."/>
            <person name="Young S.K."/>
            <person name="Zeng Q."/>
            <person name="Gargeya S."/>
            <person name="Alvarado L."/>
            <person name="Berlin A."/>
            <person name="Chapman S.B."/>
            <person name="Chen Z."/>
            <person name="Freedman E."/>
            <person name="Gellesch M."/>
            <person name="Goldberg J."/>
            <person name="Griggs A."/>
            <person name="Gujja S."/>
            <person name="Heilman E."/>
            <person name="Heiman D."/>
            <person name="Howarth C."/>
            <person name="Mehta T."/>
            <person name="Neiman D."/>
            <person name="Pearson M."/>
            <person name="Roberts A."/>
            <person name="Saif S."/>
            <person name="Shea T."/>
            <person name="Shenoy N."/>
            <person name="Sisk P."/>
            <person name="Stolte C."/>
            <person name="Sykes S."/>
            <person name="White J."/>
            <person name="Yandava C."/>
            <person name="Haas B."/>
            <person name="Nusbaum C."/>
            <person name="Birren B."/>
        </authorList>
    </citation>
    <scope>NUCLEOTIDE SEQUENCE [LARGE SCALE GENOMIC DNA]</scope>
    <source>
        <strain evidence="5">ATCC 50818</strain>
    </source>
</reference>
<evidence type="ECO:0000313" key="6">
    <source>
        <dbReference type="Proteomes" id="UP000007799"/>
    </source>
</evidence>
<dbReference type="InterPro" id="IPR006073">
    <property type="entry name" value="GTP-bd"/>
</dbReference>
<dbReference type="Gene3D" id="3.40.50.300">
    <property type="entry name" value="P-loop containing nucleotide triphosphate hydrolases"/>
    <property type="match status" value="1"/>
</dbReference>
<dbReference type="Pfam" id="PF01926">
    <property type="entry name" value="MMR_HSR1"/>
    <property type="match status" value="1"/>
</dbReference>
<dbReference type="InterPro" id="IPR030378">
    <property type="entry name" value="G_CP_dom"/>
</dbReference>
<evidence type="ECO:0000256" key="2">
    <source>
        <dbReference type="ARBA" id="ARBA00023134"/>
    </source>
</evidence>
<evidence type="ECO:0000256" key="3">
    <source>
        <dbReference type="SAM" id="MobiDB-lite"/>
    </source>
</evidence>
<gene>
    <name evidence="5" type="ORF">PTSG_01072</name>
</gene>
<dbReference type="Gene3D" id="1.10.1580.10">
    <property type="match status" value="1"/>
</dbReference>
<dbReference type="GO" id="GO:0005739">
    <property type="term" value="C:mitochondrion"/>
    <property type="evidence" value="ECO:0007669"/>
    <property type="project" value="TreeGrafter"/>
</dbReference>
<dbReference type="CDD" id="cd01856">
    <property type="entry name" value="YlqF"/>
    <property type="match status" value="1"/>
</dbReference>
<dbReference type="GeneID" id="16079139"/>
<dbReference type="PROSITE" id="PS51721">
    <property type="entry name" value="G_CP"/>
    <property type="match status" value="1"/>
</dbReference>
<dbReference type="GO" id="GO:0005525">
    <property type="term" value="F:GTP binding"/>
    <property type="evidence" value="ECO:0007669"/>
    <property type="project" value="UniProtKB-KW"/>
</dbReference>
<name>F2TYB3_SALR5</name>
<evidence type="ECO:0000256" key="1">
    <source>
        <dbReference type="ARBA" id="ARBA00022741"/>
    </source>
</evidence>